<keyword evidence="3" id="KW-1185">Reference proteome</keyword>
<gene>
    <name evidence="2" type="ORF">SADUNF_Sadunf11G0060200</name>
</gene>
<keyword evidence="1" id="KW-1133">Transmembrane helix</keyword>
<keyword evidence="1" id="KW-0472">Membrane</keyword>
<protein>
    <submittedName>
        <fullName evidence="2">Uncharacterized protein</fullName>
    </submittedName>
</protein>
<evidence type="ECO:0000313" key="2">
    <source>
        <dbReference type="EMBL" id="KAF9672609.1"/>
    </source>
</evidence>
<evidence type="ECO:0000313" key="3">
    <source>
        <dbReference type="Proteomes" id="UP000657918"/>
    </source>
</evidence>
<reference evidence="2 3" key="1">
    <citation type="submission" date="2020-10" db="EMBL/GenBank/DDBJ databases">
        <title>Plant Genome Project.</title>
        <authorList>
            <person name="Zhang R.-G."/>
        </authorList>
    </citation>
    <scope>NUCLEOTIDE SEQUENCE [LARGE SCALE GENOMIC DNA]</scope>
    <source>
        <strain evidence="2">FAFU-HL-1</strain>
        <tissue evidence="2">Leaf</tissue>
    </source>
</reference>
<dbReference type="EMBL" id="JADGMS010000011">
    <property type="protein sequence ID" value="KAF9672609.1"/>
    <property type="molecule type" value="Genomic_DNA"/>
</dbReference>
<feature type="transmembrane region" description="Helical" evidence="1">
    <location>
        <begin position="118"/>
        <end position="136"/>
    </location>
</feature>
<evidence type="ECO:0000256" key="1">
    <source>
        <dbReference type="SAM" id="Phobius"/>
    </source>
</evidence>
<proteinExistence type="predicted"/>
<dbReference type="Proteomes" id="UP000657918">
    <property type="component" value="Chromosome 11"/>
</dbReference>
<sequence>MRLEHDEEGDRGPSQTGALFYPLYFFLINCYMMPVVFKRLKYLIGPRMVTDLVPFLYAEQRTPDVPEGTSDKIGTIQRRLAWPLRKDDTHKSRNGPNFFLFFPACSNGSLPHLGSLKAKVLISIVMVLVYLCAVYVEKSLNVLAAPLISQDWKMAPSSVLSVSISLKLLKLTGVELDSAFNIMIYFNPRSNKIPQVDSWDILVLCRFGWQGSPSSSRWKERPSQLRFVDDNWLSPQQYKMQFLKVPQSTQSWDDVRNGSQLFA</sequence>
<accession>A0A835JQA5</accession>
<name>A0A835JQA5_9ROSI</name>
<keyword evidence="1" id="KW-0812">Transmembrane</keyword>
<feature type="transmembrane region" description="Helical" evidence="1">
    <location>
        <begin position="20"/>
        <end position="37"/>
    </location>
</feature>
<comment type="caution">
    <text evidence="2">The sequence shown here is derived from an EMBL/GenBank/DDBJ whole genome shotgun (WGS) entry which is preliminary data.</text>
</comment>
<dbReference type="AlphaFoldDB" id="A0A835JQA5"/>
<organism evidence="2 3">
    <name type="scientific">Salix dunnii</name>
    <dbReference type="NCBI Taxonomy" id="1413687"/>
    <lineage>
        <taxon>Eukaryota</taxon>
        <taxon>Viridiplantae</taxon>
        <taxon>Streptophyta</taxon>
        <taxon>Embryophyta</taxon>
        <taxon>Tracheophyta</taxon>
        <taxon>Spermatophyta</taxon>
        <taxon>Magnoliopsida</taxon>
        <taxon>eudicotyledons</taxon>
        <taxon>Gunneridae</taxon>
        <taxon>Pentapetalae</taxon>
        <taxon>rosids</taxon>
        <taxon>fabids</taxon>
        <taxon>Malpighiales</taxon>
        <taxon>Salicaceae</taxon>
        <taxon>Saliceae</taxon>
        <taxon>Salix</taxon>
    </lineage>
</organism>